<evidence type="ECO:0000313" key="1">
    <source>
        <dbReference type="EMBL" id="MPC15054.1"/>
    </source>
</evidence>
<keyword evidence="2" id="KW-1185">Reference proteome</keyword>
<protein>
    <submittedName>
        <fullName evidence="1">Uncharacterized protein</fullName>
    </submittedName>
</protein>
<proteinExistence type="predicted"/>
<dbReference type="EMBL" id="VSRR010000399">
    <property type="protein sequence ID" value="MPC15054.1"/>
    <property type="molecule type" value="Genomic_DNA"/>
</dbReference>
<gene>
    <name evidence="1" type="ORF">E2C01_007837</name>
</gene>
<accession>A0A5B7D288</accession>
<dbReference type="AlphaFoldDB" id="A0A5B7D288"/>
<name>A0A5B7D288_PORTR</name>
<dbReference type="Proteomes" id="UP000324222">
    <property type="component" value="Unassembled WGS sequence"/>
</dbReference>
<comment type="caution">
    <text evidence="1">The sequence shown here is derived from an EMBL/GenBank/DDBJ whole genome shotgun (WGS) entry which is preliminary data.</text>
</comment>
<evidence type="ECO:0000313" key="2">
    <source>
        <dbReference type="Proteomes" id="UP000324222"/>
    </source>
</evidence>
<sequence length="112" mass="12471">MVDKGRVGMGYTLFSQEDIKTSPPTSAISSEGAQCCESQVFFFSEKETNNQDEMLSHWGLLLTIKDKRVAIPEVDEGRKGLDAITFSQLSILDLHHVDAVHVTLIINVFQLC</sequence>
<reference evidence="1 2" key="1">
    <citation type="submission" date="2019-05" db="EMBL/GenBank/DDBJ databases">
        <title>Another draft genome of Portunus trituberculatus and its Hox gene families provides insights of decapod evolution.</title>
        <authorList>
            <person name="Jeong J.-H."/>
            <person name="Song I."/>
            <person name="Kim S."/>
            <person name="Choi T."/>
            <person name="Kim D."/>
            <person name="Ryu S."/>
            <person name="Kim W."/>
        </authorList>
    </citation>
    <scope>NUCLEOTIDE SEQUENCE [LARGE SCALE GENOMIC DNA]</scope>
    <source>
        <tissue evidence="1">Muscle</tissue>
    </source>
</reference>
<organism evidence="1 2">
    <name type="scientific">Portunus trituberculatus</name>
    <name type="common">Swimming crab</name>
    <name type="synonym">Neptunus trituberculatus</name>
    <dbReference type="NCBI Taxonomy" id="210409"/>
    <lineage>
        <taxon>Eukaryota</taxon>
        <taxon>Metazoa</taxon>
        <taxon>Ecdysozoa</taxon>
        <taxon>Arthropoda</taxon>
        <taxon>Crustacea</taxon>
        <taxon>Multicrustacea</taxon>
        <taxon>Malacostraca</taxon>
        <taxon>Eumalacostraca</taxon>
        <taxon>Eucarida</taxon>
        <taxon>Decapoda</taxon>
        <taxon>Pleocyemata</taxon>
        <taxon>Brachyura</taxon>
        <taxon>Eubrachyura</taxon>
        <taxon>Portunoidea</taxon>
        <taxon>Portunidae</taxon>
        <taxon>Portuninae</taxon>
        <taxon>Portunus</taxon>
    </lineage>
</organism>